<protein>
    <submittedName>
        <fullName evidence="1">Uncharacterized protein</fullName>
    </submittedName>
</protein>
<organism evidence="1 2">
    <name type="scientific">Populus alba</name>
    <name type="common">White poplar</name>
    <dbReference type="NCBI Taxonomy" id="43335"/>
    <lineage>
        <taxon>Eukaryota</taxon>
        <taxon>Viridiplantae</taxon>
        <taxon>Streptophyta</taxon>
        <taxon>Embryophyta</taxon>
        <taxon>Tracheophyta</taxon>
        <taxon>Spermatophyta</taxon>
        <taxon>Magnoliopsida</taxon>
        <taxon>eudicotyledons</taxon>
        <taxon>Gunneridae</taxon>
        <taxon>Pentapetalae</taxon>
        <taxon>rosids</taxon>
        <taxon>fabids</taxon>
        <taxon>Malpighiales</taxon>
        <taxon>Salicaceae</taxon>
        <taxon>Saliceae</taxon>
        <taxon>Populus</taxon>
    </lineage>
</organism>
<gene>
    <name evidence="1" type="ORF">D5086_023559</name>
</gene>
<comment type="caution">
    <text evidence="1">The sequence shown here is derived from an EMBL/GenBank/DDBJ whole genome shotgun (WGS) entry which is preliminary data.</text>
</comment>
<dbReference type="Proteomes" id="UP000309997">
    <property type="component" value="Unassembled WGS sequence"/>
</dbReference>
<reference evidence="1 2" key="1">
    <citation type="journal article" date="2024" name="Plant Biotechnol. J.">
        <title>Genome and CRISPR/Cas9 system of a widespread forest tree (Populus alba) in the world.</title>
        <authorList>
            <person name="Liu Y.J."/>
            <person name="Jiang P.F."/>
            <person name="Han X.M."/>
            <person name="Li X.Y."/>
            <person name="Wang H.M."/>
            <person name="Wang Y.J."/>
            <person name="Wang X.X."/>
            <person name="Zeng Q.Y."/>
        </authorList>
    </citation>
    <scope>NUCLEOTIDE SEQUENCE [LARGE SCALE GENOMIC DNA]</scope>
    <source>
        <strain evidence="2">cv. PAL-ZL1</strain>
    </source>
</reference>
<proteinExistence type="predicted"/>
<evidence type="ECO:0000313" key="1">
    <source>
        <dbReference type="EMBL" id="KAL3575458.1"/>
    </source>
</evidence>
<sequence>MNQKMKTNNEKKKHTEFEFCKPCNLNHDQGQKHKYFPNHKKSLSNFLSRFQTKLADIRFFLKNPTILRPELASLNRICAKAISHLASEEHLKKLKHFMWKYGGGMDRVDTFRISEADAAKWEKKCEALRNDASSYSDGSRGMQVRPSNDIRDELSHENINSFENNSLDNVNLNISNSVMPLQYYTNEYQISNSGFSAARNAGPSMYGAVSTLPVGARSATSLCNSNDTTGNWNSQHSVPYNSINCASNPVNGELCQVYQDERIGHGVSSLQDSQNIPQVPAIAPQLAGGTQVPALTPQMAGGNVHTGAPPPWFEGTDTNQLNFQLTLSNKSMSISNKSGKSHKLNPKRVGAAWAERRKIEMEMEKRGEAVKSDYNANWLPNFGRVWQSGSRRESRKEFEKEKQKLSSVEIDTEMPIMIQPYISKRMVITKLQVLVCIMQFIICPIFSIFRLDSFCGGN</sequence>
<name>A0ACC4BA44_POPAL</name>
<evidence type="ECO:0000313" key="2">
    <source>
        <dbReference type="Proteomes" id="UP000309997"/>
    </source>
</evidence>
<accession>A0ACC4BA44</accession>
<keyword evidence="2" id="KW-1185">Reference proteome</keyword>
<dbReference type="EMBL" id="RCHU02000012">
    <property type="protein sequence ID" value="KAL3575458.1"/>
    <property type="molecule type" value="Genomic_DNA"/>
</dbReference>